<name>A0ABN8AYM3_CHISP</name>
<organism evidence="6 7">
    <name type="scientific">Chilo suppressalis</name>
    <name type="common">Asiatic rice borer moth</name>
    <dbReference type="NCBI Taxonomy" id="168631"/>
    <lineage>
        <taxon>Eukaryota</taxon>
        <taxon>Metazoa</taxon>
        <taxon>Ecdysozoa</taxon>
        <taxon>Arthropoda</taxon>
        <taxon>Hexapoda</taxon>
        <taxon>Insecta</taxon>
        <taxon>Pterygota</taxon>
        <taxon>Neoptera</taxon>
        <taxon>Endopterygota</taxon>
        <taxon>Lepidoptera</taxon>
        <taxon>Glossata</taxon>
        <taxon>Ditrysia</taxon>
        <taxon>Pyraloidea</taxon>
        <taxon>Crambidae</taxon>
        <taxon>Crambinae</taxon>
        <taxon>Chilo</taxon>
    </lineage>
</organism>
<dbReference type="Proteomes" id="UP001153292">
    <property type="component" value="Chromosome 19"/>
</dbReference>
<feature type="region of interest" description="Disordered" evidence="4">
    <location>
        <begin position="394"/>
        <end position="471"/>
    </location>
</feature>
<protein>
    <recommendedName>
        <fullName evidence="5">Protein kinase domain-containing protein</fullName>
    </recommendedName>
</protein>
<accession>A0ABN8AYM3</accession>
<dbReference type="Pfam" id="PF00069">
    <property type="entry name" value="Pkinase"/>
    <property type="match status" value="1"/>
</dbReference>
<evidence type="ECO:0000256" key="2">
    <source>
        <dbReference type="ARBA" id="ARBA00022840"/>
    </source>
</evidence>
<feature type="domain" description="Protein kinase" evidence="5">
    <location>
        <begin position="18"/>
        <end position="301"/>
    </location>
</feature>
<feature type="compositionally biased region" description="Low complexity" evidence="4">
    <location>
        <begin position="399"/>
        <end position="414"/>
    </location>
</feature>
<dbReference type="InterPro" id="IPR000719">
    <property type="entry name" value="Prot_kinase_dom"/>
</dbReference>
<dbReference type="PROSITE" id="PS50011">
    <property type="entry name" value="PROTEIN_KINASE_DOM"/>
    <property type="match status" value="1"/>
</dbReference>
<gene>
    <name evidence="6" type="ORF">CHILSU_LOCUS4704</name>
</gene>
<dbReference type="InterPro" id="IPR011009">
    <property type="entry name" value="Kinase-like_dom_sf"/>
</dbReference>
<evidence type="ECO:0000256" key="3">
    <source>
        <dbReference type="PROSITE-ProRule" id="PRU10141"/>
    </source>
</evidence>
<dbReference type="PANTHER" id="PTHR24346:SF79">
    <property type="entry name" value="PROTEIN KINASE DOMAIN-CONTAINING PROTEIN"/>
    <property type="match status" value="1"/>
</dbReference>
<dbReference type="SUPFAM" id="SSF56112">
    <property type="entry name" value="Protein kinase-like (PK-like)"/>
    <property type="match status" value="1"/>
</dbReference>
<dbReference type="InterPro" id="IPR017441">
    <property type="entry name" value="Protein_kinase_ATP_BS"/>
</dbReference>
<keyword evidence="1 3" id="KW-0547">Nucleotide-binding</keyword>
<evidence type="ECO:0000313" key="6">
    <source>
        <dbReference type="EMBL" id="CAH0401478.1"/>
    </source>
</evidence>
<evidence type="ECO:0000256" key="1">
    <source>
        <dbReference type="ARBA" id="ARBA00022741"/>
    </source>
</evidence>
<feature type="compositionally biased region" description="Pro residues" evidence="4">
    <location>
        <begin position="415"/>
        <end position="425"/>
    </location>
</feature>
<sequence>MKANMRSKNQVYSVGNYLMTGKVLGKGHFARVEEATHRIIGKKVAIKIIDLTLIKEEYARRNLHREPRVMSKLRHPCIAALYETMMHGPRLYVVMEAAGGGDLCAHVLAARGVRGTRGLPEARARALAAQLVSAVRHMHARGVVHRDLKMENIMLDTTKQYIKIVDFGLSNIWSAGGALRTPCGSLEYAAPELFVDGRRYGPEVDLWSIGVIVYGMVTGGLPFTGADGSGGGGGTGGAGAGGGETRSRPLLRAAIARGFTRKQRAALACVSSECKAFIQHLLEPNVELRMKIEEAARHRWVRRPGMRMKTHPLGTVEPKTNREIYKQISELSGQTFMDVVAQIKADPFGAIAGIYNIQTHLHQMTTMSGADLLWSSNTQEARPLTPPEYLAKNEEAEASSSKTFTTLKTFAPKRLPMPPKLPDPTPNRITPNLPLNGSHATGQSNHPITRLKPNDQSKPTKGPPIQSPRFSMVRPVTGSYALKSPVFKVYDNGDCGLDPRLPSIEEHSNTELSDPKKCIMRNMRTPCVKKVNLEERTIRLNSCPNRNGEVKRSEFYRRAGDGLPSWRASGPLNAPPARILLQNNATTIKRASLGNIVSPHSSTNSHCKSERGIPVGWYSSRAVNKEPPHLQRWRRTTPLK</sequence>
<dbReference type="EMBL" id="OU963912">
    <property type="protein sequence ID" value="CAH0401478.1"/>
    <property type="molecule type" value="Genomic_DNA"/>
</dbReference>
<dbReference type="PROSITE" id="PS00108">
    <property type="entry name" value="PROTEIN_KINASE_ST"/>
    <property type="match status" value="1"/>
</dbReference>
<keyword evidence="2 3" id="KW-0067">ATP-binding</keyword>
<dbReference type="SMART" id="SM00220">
    <property type="entry name" value="S_TKc"/>
    <property type="match status" value="1"/>
</dbReference>
<dbReference type="InterPro" id="IPR008271">
    <property type="entry name" value="Ser/Thr_kinase_AS"/>
</dbReference>
<reference evidence="6" key="1">
    <citation type="submission" date="2021-12" db="EMBL/GenBank/DDBJ databases">
        <authorList>
            <person name="King R."/>
        </authorList>
    </citation>
    <scope>NUCLEOTIDE SEQUENCE</scope>
</reference>
<evidence type="ECO:0000313" key="7">
    <source>
        <dbReference type="Proteomes" id="UP001153292"/>
    </source>
</evidence>
<evidence type="ECO:0000256" key="4">
    <source>
        <dbReference type="SAM" id="MobiDB-lite"/>
    </source>
</evidence>
<keyword evidence="7" id="KW-1185">Reference proteome</keyword>
<evidence type="ECO:0000259" key="5">
    <source>
        <dbReference type="PROSITE" id="PS50011"/>
    </source>
</evidence>
<dbReference type="PANTHER" id="PTHR24346">
    <property type="entry name" value="MAP/MICROTUBULE AFFINITY-REGULATING KINASE"/>
    <property type="match status" value="1"/>
</dbReference>
<dbReference type="PROSITE" id="PS00107">
    <property type="entry name" value="PROTEIN_KINASE_ATP"/>
    <property type="match status" value="1"/>
</dbReference>
<proteinExistence type="predicted"/>
<feature type="compositionally biased region" description="Polar residues" evidence="4">
    <location>
        <begin position="427"/>
        <end position="447"/>
    </location>
</feature>
<feature type="binding site" evidence="3">
    <location>
        <position position="47"/>
    </location>
    <ligand>
        <name>ATP</name>
        <dbReference type="ChEBI" id="CHEBI:30616"/>
    </ligand>
</feature>
<dbReference type="Gene3D" id="1.10.510.10">
    <property type="entry name" value="Transferase(Phosphotransferase) domain 1"/>
    <property type="match status" value="1"/>
</dbReference>